<dbReference type="Gene3D" id="6.10.140.2220">
    <property type="match status" value="1"/>
</dbReference>
<gene>
    <name evidence="10" type="ORF">QR680_000103</name>
</gene>
<dbReference type="InterPro" id="IPR018200">
    <property type="entry name" value="USP_CS"/>
</dbReference>
<evidence type="ECO:0000256" key="1">
    <source>
        <dbReference type="ARBA" id="ARBA00000707"/>
    </source>
</evidence>
<name>A0AA39GTE2_9BILA</name>
<feature type="region of interest" description="Disordered" evidence="7">
    <location>
        <begin position="1"/>
        <end position="47"/>
    </location>
</feature>
<comment type="catalytic activity">
    <reaction evidence="1 6">
        <text>Thiol-dependent hydrolysis of ester, thioester, amide, peptide and isopeptide bonds formed by the C-terminal Gly of ubiquitin (a 76-residue protein attached to proteins as an intracellular targeting signal).</text>
        <dbReference type="EC" id="3.4.19.12"/>
    </reaction>
</comment>
<dbReference type="Pfam" id="PF01753">
    <property type="entry name" value="zf-MYND"/>
    <property type="match status" value="1"/>
</dbReference>
<dbReference type="AlphaFoldDB" id="A0AA39GTE2"/>
<accession>A0AA39GTE2</accession>
<feature type="compositionally biased region" description="Polar residues" evidence="7">
    <location>
        <begin position="1"/>
        <end position="10"/>
    </location>
</feature>
<dbReference type="Gene3D" id="2.60.40.790">
    <property type="match status" value="1"/>
</dbReference>
<evidence type="ECO:0000256" key="4">
    <source>
        <dbReference type="ARBA" id="ARBA00022833"/>
    </source>
</evidence>
<feature type="compositionally biased region" description="Low complexity" evidence="7">
    <location>
        <begin position="277"/>
        <end position="294"/>
    </location>
</feature>
<dbReference type="EMBL" id="JAUCMV010000005">
    <property type="protein sequence ID" value="KAK0393217.1"/>
    <property type="molecule type" value="Genomic_DNA"/>
</dbReference>
<dbReference type="InterPro" id="IPR028889">
    <property type="entry name" value="USP"/>
</dbReference>
<dbReference type="InterPro" id="IPR050185">
    <property type="entry name" value="Ub_carboxyl-term_hydrolase"/>
</dbReference>
<protein>
    <recommendedName>
        <fullName evidence="6">Ubiquitin carboxyl-terminal hydrolase</fullName>
        <ecNumber evidence="6">3.4.19.12</ecNumber>
    </recommendedName>
</protein>
<organism evidence="10 11">
    <name type="scientific">Steinernema hermaphroditum</name>
    <dbReference type="NCBI Taxonomy" id="289476"/>
    <lineage>
        <taxon>Eukaryota</taxon>
        <taxon>Metazoa</taxon>
        <taxon>Ecdysozoa</taxon>
        <taxon>Nematoda</taxon>
        <taxon>Chromadorea</taxon>
        <taxon>Rhabditida</taxon>
        <taxon>Tylenchina</taxon>
        <taxon>Panagrolaimomorpha</taxon>
        <taxon>Strongyloidoidea</taxon>
        <taxon>Steinernematidae</taxon>
        <taxon>Steinernema</taxon>
    </lineage>
</organism>
<keyword evidence="6" id="KW-0378">Hydrolase</keyword>
<dbReference type="GO" id="GO:0008270">
    <property type="term" value="F:zinc ion binding"/>
    <property type="evidence" value="ECO:0007669"/>
    <property type="project" value="UniProtKB-KW"/>
</dbReference>
<keyword evidence="11" id="KW-1185">Reference proteome</keyword>
<keyword evidence="6" id="KW-0645">Protease</keyword>
<keyword evidence="6" id="KW-0833">Ubl conjugation pathway</keyword>
<keyword evidence="2" id="KW-0479">Metal-binding</keyword>
<dbReference type="InterPro" id="IPR002893">
    <property type="entry name" value="Znf_MYND"/>
</dbReference>
<evidence type="ECO:0000256" key="3">
    <source>
        <dbReference type="ARBA" id="ARBA00022771"/>
    </source>
</evidence>
<evidence type="ECO:0000256" key="2">
    <source>
        <dbReference type="ARBA" id="ARBA00022723"/>
    </source>
</evidence>
<dbReference type="PROSITE" id="PS50865">
    <property type="entry name" value="ZF_MYND_2"/>
    <property type="match status" value="1"/>
</dbReference>
<dbReference type="PROSITE" id="PS00973">
    <property type="entry name" value="USP_2"/>
    <property type="match status" value="1"/>
</dbReference>
<sequence>MASDLNSSDSGNERDIADGEVGMGEEEVVETGASSADESSDGDKPTLHIIPIEALKRGEYEGSDCETFRIRIQLKDICISKVVFHDRRLQVQFTITTTQKEHAFLTKFKASPNDVFEWCIELFDDIVPGECSMIDGKELVLRKRDTSKRWTSSLATSTSLDMVCNGNSSRFRDTSIDRASSVLSRCTLSSTPSATASTASYRRSKYTGNDYSRYSVRDCRTTYSPSEQFRSRSTSTLCRSSTMSTLDKRSNVFSFDKPSPPQIGTRLSASYHRDYDSPTFSGSSNSSPTKSKPTARVVPYDEPATAIVEPGYTGLRNMGNTCFMNATLQMLVNTAELKKYFLAEKYKMDVNPDNPLGFGGRLAEAFAEFMAAMWSGLFRTHEPKQIKNLVAEKASQFANYAQHDAQEFLSFLLDGLHEDLNRVRNKPLTGTVEANGRPDHVVTAEAWANHLRRNDSVIVDLFHGQLKSHLECPKCHHHSITFDPFMYLPLSLPKAKSTATVTFWPADATIKPRRLIVHYNADGNAGDFLSVVSDKTKIPSHLLKMAEVSSGKFQKIYDRNDATGSFLDSASLHIYEIRDESAYQEEIVQIYVVQRLLYNHAVPRQCAQCDTTSRSLKTCDRCYNVFYCSEKCQIENWEIHREVCAKRENSERVGLPFIVSVPRSQLSYTYLMHTLQFKCMHSVNVFELPHIEKNPQIEENDVPEPVPSTSTAQLKQRFTNGVHSSRKLYVPPEASKKAEHRLYLLRLVQAQDSFRGESLKSDSNEKIKKLHNEAFISVNWYNLRCGKEHLSVESKTQIDLDPEKSDKLLESRRFQRTLCPNLSDMLALFSEPEKLKPEEAWYCNRCKTHVEATKTMQLYRLPKILIIQLKRFVYSGSSAYSSLFSSHRRTKDDRMVQYPVTNLDLKKYLSPAAQPHQQTMYDLTGIVCHTGTSYYGHYVSIGRLTNESGTDTRIGWRNFDDGIVTDIRNDAQTETDEAYLLFYKQRG</sequence>
<reference evidence="10" key="1">
    <citation type="submission" date="2023-06" db="EMBL/GenBank/DDBJ databases">
        <title>Genomic analysis of the entomopathogenic nematode Steinernema hermaphroditum.</title>
        <authorList>
            <person name="Schwarz E.M."/>
            <person name="Heppert J.K."/>
            <person name="Baniya A."/>
            <person name="Schwartz H.T."/>
            <person name="Tan C.-H."/>
            <person name="Antoshechkin I."/>
            <person name="Sternberg P.W."/>
            <person name="Goodrich-Blair H."/>
            <person name="Dillman A.R."/>
        </authorList>
    </citation>
    <scope>NUCLEOTIDE SEQUENCE</scope>
    <source>
        <strain evidence="10">PS9179</strain>
        <tissue evidence="10">Whole animal</tissue>
    </source>
</reference>
<dbReference type="GO" id="GO:0004843">
    <property type="term" value="F:cysteine-type deubiquitinase activity"/>
    <property type="evidence" value="ECO:0007669"/>
    <property type="project" value="UniProtKB-UniRule"/>
</dbReference>
<evidence type="ECO:0000256" key="7">
    <source>
        <dbReference type="SAM" id="MobiDB-lite"/>
    </source>
</evidence>
<evidence type="ECO:0000259" key="8">
    <source>
        <dbReference type="PROSITE" id="PS50235"/>
    </source>
</evidence>
<dbReference type="SUPFAM" id="SSF54001">
    <property type="entry name" value="Cysteine proteinases"/>
    <property type="match status" value="1"/>
</dbReference>
<dbReference type="PANTHER" id="PTHR21646">
    <property type="entry name" value="UBIQUITIN CARBOXYL-TERMINAL HYDROLASE"/>
    <property type="match status" value="1"/>
</dbReference>
<evidence type="ECO:0000313" key="10">
    <source>
        <dbReference type="EMBL" id="KAK0393217.1"/>
    </source>
</evidence>
<keyword evidence="3 5" id="KW-0863">Zinc-finger</keyword>
<evidence type="ECO:0000313" key="11">
    <source>
        <dbReference type="Proteomes" id="UP001175271"/>
    </source>
</evidence>
<dbReference type="InterPro" id="IPR008978">
    <property type="entry name" value="HSP20-like_chaperone"/>
</dbReference>
<keyword evidence="4" id="KW-0862">Zinc</keyword>
<dbReference type="EC" id="3.4.19.12" evidence="6"/>
<feature type="region of interest" description="Disordered" evidence="7">
    <location>
        <begin position="276"/>
        <end position="296"/>
    </location>
</feature>
<dbReference type="PROSITE" id="PS50235">
    <property type="entry name" value="USP_3"/>
    <property type="match status" value="1"/>
</dbReference>
<keyword evidence="6" id="KW-0788">Thiol protease</keyword>
<dbReference type="SUPFAM" id="SSF144232">
    <property type="entry name" value="HIT/MYND zinc finger-like"/>
    <property type="match status" value="1"/>
</dbReference>
<evidence type="ECO:0000256" key="5">
    <source>
        <dbReference type="PROSITE-ProRule" id="PRU00134"/>
    </source>
</evidence>
<dbReference type="PROSITE" id="PS00972">
    <property type="entry name" value="USP_1"/>
    <property type="match status" value="1"/>
</dbReference>
<evidence type="ECO:0000259" key="9">
    <source>
        <dbReference type="PROSITE" id="PS50865"/>
    </source>
</evidence>
<dbReference type="CDD" id="cd06463">
    <property type="entry name" value="p23_like"/>
    <property type="match status" value="1"/>
</dbReference>
<dbReference type="InterPro" id="IPR038765">
    <property type="entry name" value="Papain-like_cys_pep_sf"/>
</dbReference>
<dbReference type="Proteomes" id="UP001175271">
    <property type="component" value="Unassembled WGS sequence"/>
</dbReference>
<dbReference type="InterPro" id="IPR001394">
    <property type="entry name" value="Peptidase_C19_UCH"/>
</dbReference>
<feature type="domain" description="USP" evidence="8">
    <location>
        <begin position="313"/>
        <end position="986"/>
    </location>
</feature>
<dbReference type="GO" id="GO:0016579">
    <property type="term" value="P:protein deubiquitination"/>
    <property type="evidence" value="ECO:0007669"/>
    <property type="project" value="InterPro"/>
</dbReference>
<dbReference type="Pfam" id="PF00443">
    <property type="entry name" value="UCH"/>
    <property type="match status" value="1"/>
</dbReference>
<feature type="domain" description="MYND-type" evidence="9">
    <location>
        <begin position="606"/>
        <end position="644"/>
    </location>
</feature>
<comment type="caution">
    <text evidence="10">The sequence shown here is derived from an EMBL/GenBank/DDBJ whole genome shotgun (WGS) entry which is preliminary data.</text>
</comment>
<evidence type="ECO:0000256" key="6">
    <source>
        <dbReference type="RuleBase" id="RU366025"/>
    </source>
</evidence>
<dbReference type="Gene3D" id="3.90.70.10">
    <property type="entry name" value="Cysteine proteinases"/>
    <property type="match status" value="2"/>
</dbReference>
<dbReference type="GO" id="GO:0006508">
    <property type="term" value="P:proteolysis"/>
    <property type="evidence" value="ECO:0007669"/>
    <property type="project" value="UniProtKB-KW"/>
</dbReference>
<dbReference type="PANTHER" id="PTHR21646:SF74">
    <property type="entry name" value="UBIQUITIN CARBOXYL-TERMINAL HYDROLASE 19"/>
    <property type="match status" value="1"/>
</dbReference>
<proteinExistence type="inferred from homology"/>
<dbReference type="SUPFAM" id="SSF49764">
    <property type="entry name" value="HSP20-like chaperones"/>
    <property type="match status" value="1"/>
</dbReference>
<comment type="similarity">
    <text evidence="6">Belongs to the peptidase C19 family.</text>
</comment>
<dbReference type="PROSITE" id="PS01360">
    <property type="entry name" value="ZF_MYND_1"/>
    <property type="match status" value="1"/>
</dbReference>